<protein>
    <submittedName>
        <fullName evidence="14">ABC transporter ATP-binding protein</fullName>
    </submittedName>
</protein>
<keyword evidence="4" id="KW-1003">Cell membrane</keyword>
<accession>A0A2W7CBG4</accession>
<proteinExistence type="inferred from homology"/>
<dbReference type="PROSITE" id="PS00211">
    <property type="entry name" value="ABC_TRANSPORTER_1"/>
    <property type="match status" value="1"/>
</dbReference>
<evidence type="ECO:0000256" key="6">
    <source>
        <dbReference type="ARBA" id="ARBA00022741"/>
    </source>
</evidence>
<feature type="region of interest" description="Disordered" evidence="10">
    <location>
        <begin position="590"/>
        <end position="610"/>
    </location>
</feature>
<keyword evidence="5 11" id="KW-0812">Transmembrane</keyword>
<dbReference type="PANTHER" id="PTHR24221:SF646">
    <property type="entry name" value="HAEMOLYSIN SECRETION ATP-BINDING PROTEIN"/>
    <property type="match status" value="1"/>
</dbReference>
<dbReference type="InterPro" id="IPR039421">
    <property type="entry name" value="Type_1_exporter"/>
</dbReference>
<feature type="domain" description="ABC transmembrane type-1" evidence="13">
    <location>
        <begin position="25"/>
        <end position="321"/>
    </location>
</feature>
<comment type="caution">
    <text evidence="14">The sequence shown here is derived from an EMBL/GenBank/DDBJ whole genome shotgun (WGS) entry which is preliminary data.</text>
</comment>
<dbReference type="InterPro" id="IPR017871">
    <property type="entry name" value="ABC_transporter-like_CS"/>
</dbReference>
<evidence type="ECO:0000313" key="14">
    <source>
        <dbReference type="EMBL" id="PZV39611.1"/>
    </source>
</evidence>
<dbReference type="SMART" id="SM00382">
    <property type="entry name" value="AAA"/>
    <property type="match status" value="1"/>
</dbReference>
<dbReference type="EMBL" id="MZXV01000013">
    <property type="protein sequence ID" value="PZV39611.1"/>
    <property type="molecule type" value="Genomic_DNA"/>
</dbReference>
<comment type="subcellular location">
    <subcellularLocation>
        <location evidence="1">Cell membrane</location>
        <topology evidence="1">Multi-pass membrane protein</topology>
    </subcellularLocation>
</comment>
<keyword evidence="7 14" id="KW-0067">ATP-binding</keyword>
<evidence type="ECO:0000256" key="2">
    <source>
        <dbReference type="ARBA" id="ARBA00005417"/>
    </source>
</evidence>
<dbReference type="AlphaFoldDB" id="A0A2W7CBG4"/>
<feature type="transmembrane region" description="Helical" evidence="11">
    <location>
        <begin position="184"/>
        <end position="204"/>
    </location>
</feature>
<feature type="transmembrane region" description="Helical" evidence="11">
    <location>
        <begin position="154"/>
        <end position="177"/>
    </location>
</feature>
<dbReference type="Gene3D" id="3.40.50.300">
    <property type="entry name" value="P-loop containing nucleotide triphosphate hydrolases"/>
    <property type="match status" value="1"/>
</dbReference>
<sequence>MPLLPPSLPMLFRAFGKKQLRLLPAVVVLGLASAVLEGFGIGLIIPLLGIIMGHGDAAGMAGFSAVLQHVGASLSERDRLIVISIAILGSILLKNVFAFANTLLTTFIYGKASHSIRSALSERLLRVGYPFFLRQSPGRLLNIISNESWRASDAIQIVLSAIVSASAAIILLAFLLLLSWRMTLLVTLGLAGVQIAHAILSANLKGPSRSVASRNSHLASQMLHLVHAGRLIRIFGQESREKAIFDTASDAVRRASFVLLVRQGALPPLTEVLHAVLFLAVVIGAWLAQVSFPLIIAFVILLYRLQPHMRALQGSWSQLQGLSGSLEEVTWMLDPSGKPQPPQGDGPFHGLRQGIKFDDVTFTYSGTDQREVVLHSATFEIRSGRSTALIGRSGAGKTTIVNLLCRFVEPDTGRILVDGSPLDGIDASQWRRHIALASQELELVDGTIFENITYGQDAATADDAERAARLAEAHEFIERLPLGYDTVVGYRGINLSAGQRQRIALARALVRDPDLLILDEATNAVDGLSEAAIVETLKSRAGRRTTIVISHHHSTISFCDDVVILSGGRVKKQAPFGALASLSMDELYQHEPSVTPGGAGAKRRRGEPAK</sequence>
<dbReference type="OrthoDB" id="501491at2"/>
<keyword evidence="8 11" id="KW-1133">Transmembrane helix</keyword>
<organism evidence="14 15">
    <name type="scientific">Mesorhizobium kowhaii</name>
    <dbReference type="NCBI Taxonomy" id="1300272"/>
    <lineage>
        <taxon>Bacteria</taxon>
        <taxon>Pseudomonadati</taxon>
        <taxon>Pseudomonadota</taxon>
        <taxon>Alphaproteobacteria</taxon>
        <taxon>Hyphomicrobiales</taxon>
        <taxon>Phyllobacteriaceae</taxon>
        <taxon>Mesorhizobium</taxon>
    </lineage>
</organism>
<keyword evidence="6" id="KW-0547">Nucleotide-binding</keyword>
<dbReference type="PROSITE" id="PS50929">
    <property type="entry name" value="ABC_TM1F"/>
    <property type="match status" value="1"/>
</dbReference>
<dbReference type="Gene3D" id="1.20.1560.10">
    <property type="entry name" value="ABC transporter type 1, transmembrane domain"/>
    <property type="match status" value="1"/>
</dbReference>
<comment type="similarity">
    <text evidence="2">Belongs to the ABC transporter superfamily.</text>
</comment>
<dbReference type="InterPro" id="IPR003593">
    <property type="entry name" value="AAA+_ATPase"/>
</dbReference>
<keyword evidence="3" id="KW-0813">Transport</keyword>
<feature type="transmembrane region" description="Helical" evidence="11">
    <location>
        <begin position="79"/>
        <end position="100"/>
    </location>
</feature>
<dbReference type="FunFam" id="3.40.50.300:FF:000299">
    <property type="entry name" value="ABC transporter ATP-binding protein/permease"/>
    <property type="match status" value="1"/>
</dbReference>
<dbReference type="InterPro" id="IPR003439">
    <property type="entry name" value="ABC_transporter-like_ATP-bd"/>
</dbReference>
<evidence type="ECO:0000259" key="13">
    <source>
        <dbReference type="PROSITE" id="PS50929"/>
    </source>
</evidence>
<dbReference type="Pfam" id="PF00664">
    <property type="entry name" value="ABC_membrane"/>
    <property type="match status" value="1"/>
</dbReference>
<dbReference type="PANTHER" id="PTHR24221">
    <property type="entry name" value="ATP-BINDING CASSETTE SUB-FAMILY B"/>
    <property type="match status" value="1"/>
</dbReference>
<dbReference type="GO" id="GO:0140359">
    <property type="term" value="F:ABC-type transporter activity"/>
    <property type="evidence" value="ECO:0007669"/>
    <property type="project" value="InterPro"/>
</dbReference>
<dbReference type="GO" id="GO:0034040">
    <property type="term" value="F:ATPase-coupled lipid transmembrane transporter activity"/>
    <property type="evidence" value="ECO:0007669"/>
    <property type="project" value="TreeGrafter"/>
</dbReference>
<dbReference type="PROSITE" id="PS50893">
    <property type="entry name" value="ABC_TRANSPORTER_2"/>
    <property type="match status" value="1"/>
</dbReference>
<evidence type="ECO:0000256" key="7">
    <source>
        <dbReference type="ARBA" id="ARBA00022840"/>
    </source>
</evidence>
<evidence type="ECO:0000313" key="15">
    <source>
        <dbReference type="Proteomes" id="UP000248616"/>
    </source>
</evidence>
<evidence type="ECO:0000256" key="11">
    <source>
        <dbReference type="SAM" id="Phobius"/>
    </source>
</evidence>
<feature type="transmembrane region" description="Helical" evidence="11">
    <location>
        <begin position="276"/>
        <end position="303"/>
    </location>
</feature>
<reference evidence="15" key="1">
    <citation type="submission" date="2017-03" db="EMBL/GenBank/DDBJ databases">
        <authorList>
            <person name="Safronova V.I."/>
            <person name="Sazanova A.L."/>
            <person name="Chirak E.R."/>
        </authorList>
    </citation>
    <scope>NUCLEOTIDE SEQUENCE [LARGE SCALE GENOMIC DNA]</scope>
    <source>
        <strain evidence="15">Ach-343</strain>
    </source>
</reference>
<dbReference type="InterPro" id="IPR011527">
    <property type="entry name" value="ABC1_TM_dom"/>
</dbReference>
<dbReference type="GO" id="GO:0005886">
    <property type="term" value="C:plasma membrane"/>
    <property type="evidence" value="ECO:0007669"/>
    <property type="project" value="UniProtKB-SubCell"/>
</dbReference>
<dbReference type="GO" id="GO:0016887">
    <property type="term" value="F:ATP hydrolysis activity"/>
    <property type="evidence" value="ECO:0007669"/>
    <property type="project" value="InterPro"/>
</dbReference>
<feature type="transmembrane region" description="Helical" evidence="11">
    <location>
        <begin position="44"/>
        <end position="67"/>
    </location>
</feature>
<evidence type="ECO:0000256" key="1">
    <source>
        <dbReference type="ARBA" id="ARBA00004651"/>
    </source>
</evidence>
<dbReference type="SUPFAM" id="SSF52540">
    <property type="entry name" value="P-loop containing nucleoside triphosphate hydrolases"/>
    <property type="match status" value="1"/>
</dbReference>
<evidence type="ECO:0000256" key="4">
    <source>
        <dbReference type="ARBA" id="ARBA00022475"/>
    </source>
</evidence>
<evidence type="ECO:0000256" key="10">
    <source>
        <dbReference type="SAM" id="MobiDB-lite"/>
    </source>
</evidence>
<gene>
    <name evidence="14" type="ORF">B5V02_06595</name>
</gene>
<evidence type="ECO:0000256" key="9">
    <source>
        <dbReference type="ARBA" id="ARBA00023136"/>
    </source>
</evidence>
<evidence type="ECO:0000259" key="12">
    <source>
        <dbReference type="PROSITE" id="PS50893"/>
    </source>
</evidence>
<dbReference type="InterPro" id="IPR036640">
    <property type="entry name" value="ABC1_TM_sf"/>
</dbReference>
<dbReference type="Proteomes" id="UP000248616">
    <property type="component" value="Unassembled WGS sequence"/>
</dbReference>
<dbReference type="SUPFAM" id="SSF90123">
    <property type="entry name" value="ABC transporter transmembrane region"/>
    <property type="match status" value="1"/>
</dbReference>
<dbReference type="InterPro" id="IPR027417">
    <property type="entry name" value="P-loop_NTPase"/>
</dbReference>
<dbReference type="Pfam" id="PF00005">
    <property type="entry name" value="ABC_tran"/>
    <property type="match status" value="1"/>
</dbReference>
<dbReference type="GO" id="GO:0005524">
    <property type="term" value="F:ATP binding"/>
    <property type="evidence" value="ECO:0007669"/>
    <property type="project" value="UniProtKB-KW"/>
</dbReference>
<dbReference type="RefSeq" id="WP_111543357.1">
    <property type="nucleotide sequence ID" value="NZ_MZXV01000013.1"/>
</dbReference>
<evidence type="ECO:0000256" key="8">
    <source>
        <dbReference type="ARBA" id="ARBA00022989"/>
    </source>
</evidence>
<evidence type="ECO:0000256" key="5">
    <source>
        <dbReference type="ARBA" id="ARBA00022692"/>
    </source>
</evidence>
<keyword evidence="15" id="KW-1185">Reference proteome</keyword>
<evidence type="ECO:0000256" key="3">
    <source>
        <dbReference type="ARBA" id="ARBA00022448"/>
    </source>
</evidence>
<name>A0A2W7CBG4_9HYPH</name>
<feature type="compositionally biased region" description="Basic residues" evidence="10">
    <location>
        <begin position="601"/>
        <end position="610"/>
    </location>
</feature>
<keyword evidence="9 11" id="KW-0472">Membrane</keyword>
<feature type="domain" description="ABC transporter" evidence="12">
    <location>
        <begin position="355"/>
        <end position="592"/>
    </location>
</feature>